<dbReference type="SUPFAM" id="SSF51735">
    <property type="entry name" value="NAD(P)-binding Rossmann-fold domains"/>
    <property type="match status" value="1"/>
</dbReference>
<evidence type="ECO:0000259" key="2">
    <source>
        <dbReference type="SMART" id="SM00822"/>
    </source>
</evidence>
<feature type="domain" description="Ketoreductase" evidence="2">
    <location>
        <begin position="10"/>
        <end position="167"/>
    </location>
</feature>
<dbReference type="SMART" id="SM00822">
    <property type="entry name" value="PKS_KR"/>
    <property type="match status" value="1"/>
</dbReference>
<dbReference type="InterPro" id="IPR036291">
    <property type="entry name" value="NAD(P)-bd_dom_sf"/>
</dbReference>
<proteinExistence type="inferred from homology"/>
<evidence type="ECO:0000313" key="3">
    <source>
        <dbReference type="EMBL" id="GMG85968.1"/>
    </source>
</evidence>
<dbReference type="Proteomes" id="UP001224392">
    <property type="component" value="Unassembled WGS sequence"/>
</dbReference>
<dbReference type="InterPro" id="IPR057326">
    <property type="entry name" value="KR_dom"/>
</dbReference>
<dbReference type="PANTHER" id="PTHR42879:SF2">
    <property type="entry name" value="3-OXOACYL-[ACYL-CARRIER-PROTEIN] REDUCTASE FABG"/>
    <property type="match status" value="1"/>
</dbReference>
<protein>
    <submittedName>
        <fullName evidence="3">SDR family oxidoreductase</fullName>
    </submittedName>
</protein>
<dbReference type="PRINTS" id="PR00080">
    <property type="entry name" value="SDRFAMILY"/>
</dbReference>
<organism evidence="3 4">
    <name type="scientific">Biformimicrobium ophioploci</name>
    <dbReference type="NCBI Taxonomy" id="3036711"/>
    <lineage>
        <taxon>Bacteria</taxon>
        <taxon>Pseudomonadati</taxon>
        <taxon>Pseudomonadota</taxon>
        <taxon>Gammaproteobacteria</taxon>
        <taxon>Cellvibrionales</taxon>
        <taxon>Microbulbiferaceae</taxon>
        <taxon>Biformimicrobium</taxon>
    </lineage>
</organism>
<comment type="similarity">
    <text evidence="1">Belongs to the short-chain dehydrogenases/reductases (SDR) family.</text>
</comment>
<dbReference type="InterPro" id="IPR050259">
    <property type="entry name" value="SDR"/>
</dbReference>
<dbReference type="Gene3D" id="3.40.50.720">
    <property type="entry name" value="NAD(P)-binding Rossmann-like Domain"/>
    <property type="match status" value="1"/>
</dbReference>
<comment type="caution">
    <text evidence="3">The sequence shown here is derived from an EMBL/GenBank/DDBJ whole genome shotgun (WGS) entry which is preliminary data.</text>
</comment>
<accession>A0ABQ6LV37</accession>
<keyword evidence="4" id="KW-1185">Reference proteome</keyword>
<name>A0ABQ6LV37_9GAMM</name>
<reference evidence="3 4" key="1">
    <citation type="submission" date="2023-04" db="EMBL/GenBank/DDBJ databases">
        <title>Marinobulbifer ophiurae gen. nov., sp. Nov., isolate from tissue of brittle star Ophioplocus japonicus.</title>
        <authorList>
            <person name="Kawano K."/>
            <person name="Sawayama S."/>
            <person name="Nakagawa S."/>
        </authorList>
    </citation>
    <scope>NUCLEOTIDE SEQUENCE [LARGE SCALE GENOMIC DNA]</scope>
    <source>
        <strain evidence="3 4">NKW57</strain>
    </source>
</reference>
<dbReference type="CDD" id="cd05233">
    <property type="entry name" value="SDR_c"/>
    <property type="match status" value="1"/>
</dbReference>
<gene>
    <name evidence="3" type="ORF">MNKW57_02890</name>
</gene>
<dbReference type="InterPro" id="IPR002347">
    <property type="entry name" value="SDR_fam"/>
</dbReference>
<dbReference type="PANTHER" id="PTHR42879">
    <property type="entry name" value="3-OXOACYL-(ACYL-CARRIER-PROTEIN) REDUCTASE"/>
    <property type="match status" value="1"/>
</dbReference>
<sequence>MFMDLQLKGKLVFISGSTKGIGRAVAEALLRDGARVIINGRSGTEAAVAELSAMGEALGVEGDLSKPEETDRICAEIEQHGPLDILINNMGIFSPRPFAEISDEEWQSILDINVMSTVRLCRYFFPKMQQQDFARIINISSEAGMRGLESMVHYSVTKGAQIVMGRGLANLTKGSGKNITVNSVLPGPTLTEGVEQWLKESAKVQGKTEDQFVADFFQETEPNSLLQRFIKPEEIAAVVAFIASPLSAAVNGASIKAEGGLIKSIV</sequence>
<dbReference type="EMBL" id="BSYJ01000001">
    <property type="protein sequence ID" value="GMG85968.1"/>
    <property type="molecule type" value="Genomic_DNA"/>
</dbReference>
<dbReference type="PRINTS" id="PR00081">
    <property type="entry name" value="GDHRDH"/>
</dbReference>
<dbReference type="Pfam" id="PF13561">
    <property type="entry name" value="adh_short_C2"/>
    <property type="match status" value="1"/>
</dbReference>
<evidence type="ECO:0000313" key="4">
    <source>
        <dbReference type="Proteomes" id="UP001224392"/>
    </source>
</evidence>
<evidence type="ECO:0000256" key="1">
    <source>
        <dbReference type="ARBA" id="ARBA00006484"/>
    </source>
</evidence>